<feature type="region of interest" description="Disordered" evidence="1">
    <location>
        <begin position="158"/>
        <end position="196"/>
    </location>
</feature>
<protein>
    <submittedName>
        <fullName evidence="2">Uncharacterized protein</fullName>
    </submittedName>
</protein>
<accession>A0ABR8RC72</accession>
<dbReference type="RefSeq" id="WP_191697546.1">
    <property type="nucleotide sequence ID" value="NZ_JACSQO010000008.1"/>
</dbReference>
<proteinExistence type="predicted"/>
<evidence type="ECO:0000256" key="1">
    <source>
        <dbReference type="SAM" id="MobiDB-lite"/>
    </source>
</evidence>
<dbReference type="Proteomes" id="UP000640786">
    <property type="component" value="Unassembled WGS sequence"/>
</dbReference>
<evidence type="ECO:0000313" key="2">
    <source>
        <dbReference type="EMBL" id="MBD7945406.1"/>
    </source>
</evidence>
<keyword evidence="3" id="KW-1185">Reference proteome</keyword>
<gene>
    <name evidence="2" type="ORF">H9650_14865</name>
</gene>
<organism evidence="2 3">
    <name type="scientific">Psychrobacillus faecigallinarum</name>
    <dbReference type="NCBI Taxonomy" id="2762235"/>
    <lineage>
        <taxon>Bacteria</taxon>
        <taxon>Bacillati</taxon>
        <taxon>Bacillota</taxon>
        <taxon>Bacilli</taxon>
        <taxon>Bacillales</taxon>
        <taxon>Bacillaceae</taxon>
        <taxon>Psychrobacillus</taxon>
    </lineage>
</organism>
<dbReference type="EMBL" id="JACSQO010000008">
    <property type="protein sequence ID" value="MBD7945406.1"/>
    <property type="molecule type" value="Genomic_DNA"/>
</dbReference>
<evidence type="ECO:0000313" key="3">
    <source>
        <dbReference type="Proteomes" id="UP000640786"/>
    </source>
</evidence>
<reference evidence="2 3" key="1">
    <citation type="submission" date="2020-08" db="EMBL/GenBank/DDBJ databases">
        <title>A Genomic Blueprint of the Chicken Gut Microbiome.</title>
        <authorList>
            <person name="Gilroy R."/>
            <person name="Ravi A."/>
            <person name="Getino M."/>
            <person name="Pursley I."/>
            <person name="Horton D.L."/>
            <person name="Alikhan N.-F."/>
            <person name="Baker D."/>
            <person name="Gharbi K."/>
            <person name="Hall N."/>
            <person name="Watson M."/>
            <person name="Adriaenssens E.M."/>
            <person name="Foster-Nyarko E."/>
            <person name="Jarju S."/>
            <person name="Secka A."/>
            <person name="Antonio M."/>
            <person name="Oren A."/>
            <person name="Chaudhuri R."/>
            <person name="La Ragione R.M."/>
            <person name="Hildebrand F."/>
            <person name="Pallen M.J."/>
        </authorList>
    </citation>
    <scope>NUCLEOTIDE SEQUENCE [LARGE SCALE GENOMIC DNA]</scope>
    <source>
        <strain evidence="2 3">Sa2BUA9</strain>
    </source>
</reference>
<sequence length="320" mass="35281">MVSRVEKYKKKRRIRKSVLIVAALFLVLTFGTGLNKALADLDVQTLLTNWFNEKQNESVKDIEGAVASETDRLMRGLGEDLEQEMTKAQQDLVNFTKTQKESRIAALQSYAQDLKSSLKIDNSEQEAAILANIDTIVAQAKAQMDGQASELKLLPVPVIPPGEASSPIQTTPAPGNEGKENLPQPTPPVVTPEKDGTGEAAISEKTEQPKAEVKAIEAELVIVDVYSITDWFAMPSVQNVTVEEVKIPNGVFSINSTFSDILMNPKAADAMRSILRGIEKHPHFAEIQYKTADEMSRICPSLFNETILYMLNKSLVQIQI</sequence>
<name>A0ABR8RC72_9BACI</name>
<comment type="caution">
    <text evidence="2">The sequence shown here is derived from an EMBL/GenBank/DDBJ whole genome shotgun (WGS) entry which is preliminary data.</text>
</comment>